<dbReference type="EMBL" id="JMSN01000024">
    <property type="protein sequence ID" value="KDN48521.1"/>
    <property type="molecule type" value="Genomic_DNA"/>
</dbReference>
<sequence length="215" mass="23248">MKHYRTGSNEGVDQGSGNLVCVVILEKLIVDACCQVDEANEVLGRVLSLGGEVRLHFGLEDTHERKDLFGRLMVVLVKAVCESTKRGSLVPGGTDVLESGELVFSRLARYGITKECEELLAEHIPTLEEVLAKGADAERKVVPEVEGLNRSVAVKPGKGEVDPLFVIEFGVDGSKVSFALVEEEPSPLIKALLVIQASGWTRLEVSKEVVRKIGG</sequence>
<dbReference type="HOGENOM" id="CLU_1284070_0_0_1"/>
<evidence type="ECO:0000313" key="1">
    <source>
        <dbReference type="EMBL" id="KDN48521.1"/>
    </source>
</evidence>
<evidence type="ECO:0000313" key="2">
    <source>
        <dbReference type="Proteomes" id="UP000027361"/>
    </source>
</evidence>
<keyword evidence="2" id="KW-1185">Reference proteome</keyword>
<dbReference type="AlphaFoldDB" id="A0A066W458"/>
<reference evidence="1 2" key="1">
    <citation type="submission" date="2014-05" db="EMBL/GenBank/DDBJ databases">
        <title>Draft genome sequence of a rare smut relative, Tilletiaria anomala UBC 951.</title>
        <authorList>
            <consortium name="DOE Joint Genome Institute"/>
            <person name="Toome M."/>
            <person name="Kuo A."/>
            <person name="Henrissat B."/>
            <person name="Lipzen A."/>
            <person name="Tritt A."/>
            <person name="Yoshinaga Y."/>
            <person name="Zane M."/>
            <person name="Barry K."/>
            <person name="Grigoriev I.V."/>
            <person name="Spatafora J.W."/>
            <person name="Aimea M.C."/>
        </authorList>
    </citation>
    <scope>NUCLEOTIDE SEQUENCE [LARGE SCALE GENOMIC DNA]</scope>
    <source>
        <strain evidence="1 2">UBC 951</strain>
    </source>
</reference>
<protein>
    <submittedName>
        <fullName evidence="1">Uncharacterized protein</fullName>
    </submittedName>
</protein>
<proteinExistence type="predicted"/>
<dbReference type="RefSeq" id="XP_013244177.1">
    <property type="nucleotide sequence ID" value="XM_013388723.1"/>
</dbReference>
<dbReference type="Proteomes" id="UP000027361">
    <property type="component" value="Unassembled WGS sequence"/>
</dbReference>
<name>A0A066W458_TILAU</name>
<dbReference type="InParanoid" id="A0A066W458"/>
<dbReference type="GeneID" id="25267863"/>
<organism evidence="1 2">
    <name type="scientific">Tilletiaria anomala (strain ATCC 24038 / CBS 436.72 / UBC 951)</name>
    <dbReference type="NCBI Taxonomy" id="1037660"/>
    <lineage>
        <taxon>Eukaryota</taxon>
        <taxon>Fungi</taxon>
        <taxon>Dikarya</taxon>
        <taxon>Basidiomycota</taxon>
        <taxon>Ustilaginomycotina</taxon>
        <taxon>Exobasidiomycetes</taxon>
        <taxon>Georgefischeriales</taxon>
        <taxon>Tilletiariaceae</taxon>
        <taxon>Tilletiaria</taxon>
    </lineage>
</organism>
<comment type="caution">
    <text evidence="1">The sequence shown here is derived from an EMBL/GenBank/DDBJ whole genome shotgun (WGS) entry which is preliminary data.</text>
</comment>
<gene>
    <name evidence="1" type="ORF">K437DRAFT_83707</name>
</gene>
<accession>A0A066W458</accession>